<dbReference type="GO" id="GO:0015631">
    <property type="term" value="F:tubulin binding"/>
    <property type="evidence" value="ECO:0007669"/>
    <property type="project" value="InterPro"/>
</dbReference>
<dbReference type="InterPro" id="IPR052289">
    <property type="entry name" value="Calcyclin-binding_UBL-bridge"/>
</dbReference>
<evidence type="ECO:0000313" key="3">
    <source>
        <dbReference type="Proteomes" id="UP000785679"/>
    </source>
</evidence>
<sequence>MSILTFFVHLIPHTTLQIQETLKVVLPEGALVNDLRLAILEQLHKANDGNKEYRVQAITASPDPAAETIPLHRLLESHFESHSDVYSLIDIKVDTKRHVKPVEVRPAKQGAGVSKEPSLLAGDDKYVSVVKYSYYESGTKYVKVVLDSHFKGIGAHPKEKVFTEFKQRSFTIKVLDFKGVNYQFTVPRLQCKIAPQDCSFTLKTDSILITLRKFKDDDNWWSLFKSKAIGEVESD</sequence>
<gene>
    <name evidence="2" type="ORF">FGO68_gene16351</name>
</gene>
<dbReference type="InterPro" id="IPR008978">
    <property type="entry name" value="HSP20-like_chaperone"/>
</dbReference>
<feature type="domain" description="CS" evidence="1">
    <location>
        <begin position="127"/>
        <end position="225"/>
    </location>
</feature>
<dbReference type="Gene3D" id="2.60.40.790">
    <property type="match status" value="1"/>
</dbReference>
<dbReference type="AlphaFoldDB" id="A0A8J8T7R4"/>
<dbReference type="InterPro" id="IPR007052">
    <property type="entry name" value="CS_dom"/>
</dbReference>
<dbReference type="PROSITE" id="PS51203">
    <property type="entry name" value="CS"/>
    <property type="match status" value="1"/>
</dbReference>
<comment type="caution">
    <text evidence="2">The sequence shown here is derived from an EMBL/GenBank/DDBJ whole genome shotgun (WGS) entry which is preliminary data.</text>
</comment>
<dbReference type="PANTHER" id="PTHR13164:SF3">
    <property type="entry name" value="CALCYCLIN-BINDING PROTEIN"/>
    <property type="match status" value="1"/>
</dbReference>
<dbReference type="SUPFAM" id="SSF49764">
    <property type="entry name" value="HSP20-like chaperones"/>
    <property type="match status" value="1"/>
</dbReference>
<dbReference type="Pfam" id="PF04969">
    <property type="entry name" value="CS"/>
    <property type="match status" value="1"/>
</dbReference>
<dbReference type="GO" id="GO:0044548">
    <property type="term" value="F:S100 protein binding"/>
    <property type="evidence" value="ECO:0007669"/>
    <property type="project" value="InterPro"/>
</dbReference>
<name>A0A8J8T7R4_HALGN</name>
<dbReference type="GO" id="GO:0031625">
    <property type="term" value="F:ubiquitin protein ligase binding"/>
    <property type="evidence" value="ECO:0007669"/>
    <property type="project" value="InterPro"/>
</dbReference>
<dbReference type="GO" id="GO:0005634">
    <property type="term" value="C:nucleus"/>
    <property type="evidence" value="ECO:0007669"/>
    <property type="project" value="TreeGrafter"/>
</dbReference>
<proteinExistence type="predicted"/>
<dbReference type="Proteomes" id="UP000785679">
    <property type="component" value="Unassembled WGS sequence"/>
</dbReference>
<dbReference type="CDD" id="cd06468">
    <property type="entry name" value="p23_CacyBP"/>
    <property type="match status" value="1"/>
</dbReference>
<dbReference type="InterPro" id="IPR037893">
    <property type="entry name" value="CS_CacyBP"/>
</dbReference>
<organism evidence="2 3">
    <name type="scientific">Halteria grandinella</name>
    <dbReference type="NCBI Taxonomy" id="5974"/>
    <lineage>
        <taxon>Eukaryota</taxon>
        <taxon>Sar</taxon>
        <taxon>Alveolata</taxon>
        <taxon>Ciliophora</taxon>
        <taxon>Intramacronucleata</taxon>
        <taxon>Spirotrichea</taxon>
        <taxon>Stichotrichia</taxon>
        <taxon>Sporadotrichida</taxon>
        <taxon>Halteriidae</taxon>
        <taxon>Halteria</taxon>
    </lineage>
</organism>
<protein>
    <recommendedName>
        <fullName evidence="1">CS domain-containing protein</fullName>
    </recommendedName>
</protein>
<dbReference type="OrthoDB" id="310229at2759"/>
<dbReference type="EMBL" id="RRYP01002772">
    <property type="protein sequence ID" value="TNV84438.1"/>
    <property type="molecule type" value="Genomic_DNA"/>
</dbReference>
<accession>A0A8J8T7R4</accession>
<reference evidence="2" key="1">
    <citation type="submission" date="2019-06" db="EMBL/GenBank/DDBJ databases">
        <authorList>
            <person name="Zheng W."/>
        </authorList>
    </citation>
    <scope>NUCLEOTIDE SEQUENCE</scope>
    <source>
        <strain evidence="2">QDHG01</strain>
    </source>
</reference>
<keyword evidence="3" id="KW-1185">Reference proteome</keyword>
<evidence type="ECO:0000259" key="1">
    <source>
        <dbReference type="PROSITE" id="PS51203"/>
    </source>
</evidence>
<dbReference type="PANTHER" id="PTHR13164">
    <property type="entry name" value="CALICYLIN BINDING PROTEIN"/>
    <property type="match status" value="1"/>
</dbReference>
<evidence type="ECO:0000313" key="2">
    <source>
        <dbReference type="EMBL" id="TNV84438.1"/>
    </source>
</evidence>